<dbReference type="SMART" id="SM00248">
    <property type="entry name" value="ANK"/>
    <property type="match status" value="14"/>
</dbReference>
<dbReference type="EMBL" id="JAAMPI010000274">
    <property type="protein sequence ID" value="KAF4633280.1"/>
    <property type="molecule type" value="Genomic_DNA"/>
</dbReference>
<proteinExistence type="predicted"/>
<feature type="repeat" description="ANK" evidence="1">
    <location>
        <begin position="770"/>
        <end position="802"/>
    </location>
</feature>
<protein>
    <submittedName>
        <fullName evidence="2">Uncharacterized protein</fullName>
    </submittedName>
</protein>
<dbReference type="InterPro" id="IPR051616">
    <property type="entry name" value="Cul2-RING_E3_ligase_SR"/>
</dbReference>
<evidence type="ECO:0000313" key="2">
    <source>
        <dbReference type="EMBL" id="KAF4633280.1"/>
    </source>
</evidence>
<feature type="repeat" description="ANK" evidence="1">
    <location>
        <begin position="698"/>
        <end position="732"/>
    </location>
</feature>
<accession>A0A8H4RQU1</accession>
<sequence length="832" mass="89475">MHTSLANASSTLTNSPILGFDMWSSSFSFDMDPLFDINFDDFTKLPSSTTFETRQWNLQESIVTSDCVYQHNGIIGTADDSNLFDSSPSVHPRTNLGELHAKAQKLFDPSNKFPANQIFQLVLYFSSNNLLSEEQTDVFLKWAIEQKYVELLSTFLEYKSPTVCAFASKILESVVRIVEPEVLTLLLKSSIDSRVLSGVNGGELLRNSIKEMWYNWNKIDCQRYIKVTKLLLERDADPNPPKTDKDHGTPFLYAVLSDNREIIELLVKAGADVNAELEIGIDANTALASAVDHDSLPMTLLLLELGAKIENSYINGIPILAWTAAKSPRIYNILLSASKNSPDKINVPGILHASRTGTSCLSNYLHGGKDLPETKVKELLESALTIAIYTDPKSPRPLQALLDIGVDPNVPTQEEECPLEITLSVGALEVANLLLKGGADPNAPGIFKACADNFDALELVINHGGDVSAHGGNALYVASSKNSYECIVLLIESGADINSRAQDFSGNPTSLQYITQGYTRSNDPDAANIETAKFLIENGANVNAPASMNNGYTALQAAAKAGNYGLVDYYLGVGANVNAASAKIGGMAALEAAAQIVRNGQEKQKIFHLLVKAGALMNRDDYGSKCPSTTSTLHILIETRSMDLTCYAIDAGADINFTTCEKEGRTPLQLAAEKGQLDIVRILLQKGALVNFPATSNFGRTALQAAAFCETPCIEVIKLLLENGAEVNAKAGIVGGVTALQASAIRGHIPIALLLLEKGADVNAKPAIKKGRTAIEGAAEHGRLDMVQLLIDAGATGDVGTGFKKATDAAERNCHFAVADMLKEHQIALDAS</sequence>
<dbReference type="PROSITE" id="PS50297">
    <property type="entry name" value="ANK_REP_REGION"/>
    <property type="match status" value="7"/>
</dbReference>
<keyword evidence="3" id="KW-1185">Reference proteome</keyword>
<dbReference type="SUPFAM" id="SSF48403">
    <property type="entry name" value="Ankyrin repeat"/>
    <property type="match status" value="2"/>
</dbReference>
<gene>
    <name evidence="2" type="ORF">G7Y89_g4839</name>
</gene>
<keyword evidence="1" id="KW-0040">ANK repeat</keyword>
<feature type="repeat" description="ANK" evidence="1">
    <location>
        <begin position="663"/>
        <end position="695"/>
    </location>
</feature>
<dbReference type="PANTHER" id="PTHR46224">
    <property type="entry name" value="ANKYRIN REPEAT FAMILY PROTEIN"/>
    <property type="match status" value="1"/>
</dbReference>
<reference evidence="2 3" key="1">
    <citation type="submission" date="2020-03" db="EMBL/GenBank/DDBJ databases">
        <title>Draft Genome Sequence of Cudoniella acicularis.</title>
        <authorList>
            <person name="Buettner E."/>
            <person name="Kellner H."/>
        </authorList>
    </citation>
    <scope>NUCLEOTIDE SEQUENCE [LARGE SCALE GENOMIC DNA]</scope>
    <source>
        <strain evidence="2 3">DSM 108380</strain>
    </source>
</reference>
<dbReference type="Pfam" id="PF13637">
    <property type="entry name" value="Ank_4"/>
    <property type="match status" value="1"/>
</dbReference>
<dbReference type="Gene3D" id="1.25.40.20">
    <property type="entry name" value="Ankyrin repeat-containing domain"/>
    <property type="match status" value="3"/>
</dbReference>
<evidence type="ECO:0000256" key="1">
    <source>
        <dbReference type="PROSITE-ProRule" id="PRU00023"/>
    </source>
</evidence>
<dbReference type="AlphaFoldDB" id="A0A8H4RQU1"/>
<dbReference type="InterPro" id="IPR002110">
    <property type="entry name" value="Ankyrin_rpt"/>
</dbReference>
<comment type="caution">
    <text evidence="2">The sequence shown here is derived from an EMBL/GenBank/DDBJ whole genome shotgun (WGS) entry which is preliminary data.</text>
</comment>
<feature type="repeat" description="ANK" evidence="1">
    <location>
        <begin position="735"/>
        <end position="767"/>
    </location>
</feature>
<feature type="repeat" description="ANK" evidence="1">
    <location>
        <begin position="246"/>
        <end position="278"/>
    </location>
</feature>
<dbReference type="PANTHER" id="PTHR46224:SF64">
    <property type="entry name" value="IQ MOTIF AND ANKYRIN REPEAT DOMAIN-CONTAINING PROTEIN 1"/>
    <property type="match status" value="1"/>
</dbReference>
<dbReference type="InterPro" id="IPR036770">
    <property type="entry name" value="Ankyrin_rpt-contain_sf"/>
</dbReference>
<dbReference type="Pfam" id="PF12796">
    <property type="entry name" value="Ank_2"/>
    <property type="match status" value="4"/>
</dbReference>
<dbReference type="PRINTS" id="PR01415">
    <property type="entry name" value="ANKYRIN"/>
</dbReference>
<organism evidence="2 3">
    <name type="scientific">Cudoniella acicularis</name>
    <dbReference type="NCBI Taxonomy" id="354080"/>
    <lineage>
        <taxon>Eukaryota</taxon>
        <taxon>Fungi</taxon>
        <taxon>Dikarya</taxon>
        <taxon>Ascomycota</taxon>
        <taxon>Pezizomycotina</taxon>
        <taxon>Leotiomycetes</taxon>
        <taxon>Helotiales</taxon>
        <taxon>Tricladiaceae</taxon>
        <taxon>Cudoniella</taxon>
    </lineage>
</organism>
<dbReference type="OrthoDB" id="539213at2759"/>
<dbReference type="Proteomes" id="UP000566819">
    <property type="component" value="Unassembled WGS sequence"/>
</dbReference>
<feature type="repeat" description="ANK" evidence="1">
    <location>
        <begin position="550"/>
        <end position="582"/>
    </location>
</feature>
<evidence type="ECO:0000313" key="3">
    <source>
        <dbReference type="Proteomes" id="UP000566819"/>
    </source>
</evidence>
<feature type="repeat" description="ANK" evidence="1">
    <location>
        <begin position="470"/>
        <end position="502"/>
    </location>
</feature>
<dbReference type="PROSITE" id="PS50088">
    <property type="entry name" value="ANK_REPEAT"/>
    <property type="match status" value="7"/>
</dbReference>
<name>A0A8H4RQU1_9HELO</name>